<keyword evidence="6" id="KW-1185">Reference proteome</keyword>
<comment type="similarity">
    <text evidence="1">Belongs to the NAD(P)-dependent epimerase/dehydratase family.</text>
</comment>
<reference evidence="5 6" key="1">
    <citation type="submission" date="2022-08" db="EMBL/GenBank/DDBJ databases">
        <title>Reclassification of Massilia species as members of the genera Telluria, Duganella, Pseudoduganella, Mokoshia gen. nov. and Zemynaea gen. nov. using orthogonal and non-orthogonal genome-based approaches.</title>
        <authorList>
            <person name="Bowman J.P."/>
        </authorList>
    </citation>
    <scope>NUCLEOTIDE SEQUENCE [LARGE SCALE GENOMIC DNA]</scope>
    <source>
        <strain evidence="5 6">JCM 31606</strain>
    </source>
</reference>
<dbReference type="RefSeq" id="WP_258810366.1">
    <property type="nucleotide sequence ID" value="NZ_JANUGU010000001.1"/>
</dbReference>
<dbReference type="InterPro" id="IPR036291">
    <property type="entry name" value="NAD(P)-bd_dom_sf"/>
</dbReference>
<dbReference type="EMBL" id="JANUGU010000001">
    <property type="protein sequence ID" value="MCS0657211.1"/>
    <property type="molecule type" value="Genomic_DNA"/>
</dbReference>
<feature type="domain" description="NAD-dependent epimerase/dehydratase" evidence="4">
    <location>
        <begin position="8"/>
        <end position="166"/>
    </location>
</feature>
<evidence type="ECO:0000256" key="2">
    <source>
        <dbReference type="ARBA" id="ARBA00023002"/>
    </source>
</evidence>
<dbReference type="Proteomes" id="UP001204621">
    <property type="component" value="Unassembled WGS sequence"/>
</dbReference>
<proteinExistence type="inferred from homology"/>
<dbReference type="InterPro" id="IPR001509">
    <property type="entry name" value="Epimerase_deHydtase"/>
</dbReference>
<evidence type="ECO:0000313" key="6">
    <source>
        <dbReference type="Proteomes" id="UP001204621"/>
    </source>
</evidence>
<dbReference type="Gene3D" id="3.40.50.720">
    <property type="entry name" value="NAD(P)-binding Rossmann-like Domain"/>
    <property type="match status" value="1"/>
</dbReference>
<keyword evidence="2" id="KW-0560">Oxidoreductase</keyword>
<evidence type="ECO:0000313" key="5">
    <source>
        <dbReference type="EMBL" id="MCS0657211.1"/>
    </source>
</evidence>
<protein>
    <submittedName>
        <fullName evidence="5">NAD(P)-dependent oxidoreductase</fullName>
    </submittedName>
</protein>
<dbReference type="PANTHER" id="PTHR43103:SF5">
    <property type="entry name" value="4-EPIMERASE, PUTATIVE (AFU_ORTHOLOGUE AFUA_7G00360)-RELATED"/>
    <property type="match status" value="1"/>
</dbReference>
<sequence length="270" mass="30171">MSKPFKRILFTGAAGNLGRRLRDHLQQFADVVRLTDAVDFGPAREGEEVMLGDLGNRDDVFRMCEGVDAILHFGGVSTEQPFEPIMNANILGTVNLYEAVHKLGIKRVVFASSNHTMGMYPTTTLVDAGMPTRADGYYGLSKVWGEALSRFYWDRFGIETVCLRIGYCFPEPTTHRQMNTWVSLDDMVQLLHRSLVVPCVGHSITFAVSDNPGRWWDDRHTRFLGYAPKDSSAQFADPLHGAAVDYSTNEDITLKFQGGPFLNNGPKYPS</sequence>
<evidence type="ECO:0000259" key="4">
    <source>
        <dbReference type="Pfam" id="PF01370"/>
    </source>
</evidence>
<keyword evidence="3" id="KW-0520">NAD</keyword>
<dbReference type="SUPFAM" id="SSF51735">
    <property type="entry name" value="NAD(P)-binding Rossmann-fold domains"/>
    <property type="match status" value="1"/>
</dbReference>
<evidence type="ECO:0000256" key="1">
    <source>
        <dbReference type="ARBA" id="ARBA00007637"/>
    </source>
</evidence>
<evidence type="ECO:0000256" key="3">
    <source>
        <dbReference type="ARBA" id="ARBA00023027"/>
    </source>
</evidence>
<name>A0ABT2CTA8_9BURK</name>
<dbReference type="Pfam" id="PF01370">
    <property type="entry name" value="Epimerase"/>
    <property type="match status" value="1"/>
</dbReference>
<dbReference type="PANTHER" id="PTHR43103">
    <property type="entry name" value="NUCLEOSIDE-DIPHOSPHATE-SUGAR EPIMERASE"/>
    <property type="match status" value="1"/>
</dbReference>
<gene>
    <name evidence="5" type="ORF">NX778_03935</name>
</gene>
<organism evidence="5 6">
    <name type="scientific">Massilia terrae</name>
    <dbReference type="NCBI Taxonomy" id="1811224"/>
    <lineage>
        <taxon>Bacteria</taxon>
        <taxon>Pseudomonadati</taxon>
        <taxon>Pseudomonadota</taxon>
        <taxon>Betaproteobacteria</taxon>
        <taxon>Burkholderiales</taxon>
        <taxon>Oxalobacteraceae</taxon>
        <taxon>Telluria group</taxon>
        <taxon>Massilia</taxon>
    </lineage>
</organism>
<comment type="caution">
    <text evidence="5">The sequence shown here is derived from an EMBL/GenBank/DDBJ whole genome shotgun (WGS) entry which is preliminary data.</text>
</comment>
<accession>A0ABT2CTA8</accession>